<evidence type="ECO:0000259" key="3">
    <source>
        <dbReference type="Pfam" id="PF01855"/>
    </source>
</evidence>
<feature type="domain" description="Pyruvate/ketoisovalerate oxidoreductase catalytic" evidence="2">
    <location>
        <begin position="1"/>
        <end position="135"/>
    </location>
</feature>
<keyword evidence="1" id="KW-0560">Oxidoreductase</keyword>
<dbReference type="SUPFAM" id="SSF52518">
    <property type="entry name" value="Thiamin diphosphate-binding fold (THDP-binding)"/>
    <property type="match status" value="1"/>
</dbReference>
<feature type="non-terminal residue" evidence="4">
    <location>
        <position position="512"/>
    </location>
</feature>
<evidence type="ECO:0000256" key="1">
    <source>
        <dbReference type="ARBA" id="ARBA00023002"/>
    </source>
</evidence>
<dbReference type="CDD" id="cd07034">
    <property type="entry name" value="TPP_PYR_PFOR_IOR-alpha_like"/>
    <property type="match status" value="1"/>
</dbReference>
<dbReference type="PANTHER" id="PTHR32154">
    <property type="entry name" value="PYRUVATE-FLAVODOXIN OXIDOREDUCTASE-RELATED"/>
    <property type="match status" value="1"/>
</dbReference>
<comment type="caution">
    <text evidence="4">The sequence shown here is derived from an EMBL/GenBank/DDBJ whole genome shotgun (WGS) entry which is preliminary data.</text>
</comment>
<dbReference type="SUPFAM" id="SSF52922">
    <property type="entry name" value="TK C-terminal domain-like"/>
    <property type="match status" value="1"/>
</dbReference>
<dbReference type="InterPro" id="IPR002869">
    <property type="entry name" value="Pyrv_flavodox_OxRed_cen"/>
</dbReference>
<dbReference type="InterPro" id="IPR019752">
    <property type="entry name" value="Pyrv/ketoisovalerate_OxRed_cat"/>
</dbReference>
<evidence type="ECO:0000313" key="4">
    <source>
        <dbReference type="EMBL" id="HFC47040.1"/>
    </source>
</evidence>
<dbReference type="Gene3D" id="3.40.920.10">
    <property type="entry name" value="Pyruvate-ferredoxin oxidoreductase, PFOR, domain III"/>
    <property type="match status" value="1"/>
</dbReference>
<dbReference type="Proteomes" id="UP000885797">
    <property type="component" value="Unassembled WGS sequence"/>
</dbReference>
<dbReference type="Gene3D" id="3.40.50.920">
    <property type="match status" value="1"/>
</dbReference>
<dbReference type="NCBIfam" id="TIGR03710">
    <property type="entry name" value="OAFO_sf"/>
    <property type="match status" value="1"/>
</dbReference>
<dbReference type="Pfam" id="PF01855">
    <property type="entry name" value="POR_N"/>
    <property type="match status" value="1"/>
</dbReference>
<proteinExistence type="predicted"/>
<dbReference type="GO" id="GO:0016903">
    <property type="term" value="F:oxidoreductase activity, acting on the aldehyde or oxo group of donors"/>
    <property type="evidence" value="ECO:0007669"/>
    <property type="project" value="InterPro"/>
</dbReference>
<dbReference type="InterPro" id="IPR050722">
    <property type="entry name" value="Pyruvate:ferred/Flavod_OxRd"/>
</dbReference>
<dbReference type="GO" id="GO:0006979">
    <property type="term" value="P:response to oxidative stress"/>
    <property type="evidence" value="ECO:0007669"/>
    <property type="project" value="TreeGrafter"/>
</dbReference>
<dbReference type="InterPro" id="IPR022367">
    <property type="entry name" value="2-oxoacid/accept_OxRdtase_asu"/>
</dbReference>
<dbReference type="EMBL" id="DRND01000322">
    <property type="protein sequence ID" value="HFC47040.1"/>
    <property type="molecule type" value="Genomic_DNA"/>
</dbReference>
<dbReference type="SUPFAM" id="SSF53323">
    <property type="entry name" value="Pyruvate-ferredoxin oxidoreductase, PFOR, domain III"/>
    <property type="match status" value="1"/>
</dbReference>
<dbReference type="InterPro" id="IPR002880">
    <property type="entry name" value="Pyrv_Fd/Flavodoxin_OxRdtase_N"/>
</dbReference>
<feature type="non-terminal residue" evidence="4">
    <location>
        <position position="1"/>
    </location>
</feature>
<sequence length="512" mass="55424">QGYNIFFYDDYPSLIRGGHNFSIIRASESDCLCHEEEVEIIVALNQDTVDRHIGDLRPGGVIIYDKDNVEAQGIGVPMDQIVKEHSGIPIMRNTAAIGALGALLDIGFDSVEEIIGATVKKALEVNIAIARKAYDTIERRGVFPVPSTGRKALPLVTGNEAIALGAVRGGLDLYIAYPMTPASSILHFLADHGERLGVTTVHPESEIGAALMVIGAAYGGKRAMTGTSGGGFALMTEAISLSAQSETPMVIVECQRTGPSTGVPTYTMQADLKFCLGAGHGDVQRIVMAPGDAVEAYEWSYHALNAAWYFQVPVLLLSDKHLSESAFSFKEPGPLPEWPGIKIWENNDGPYNRYMATGDGISPMAFPGTKGATVKATSYEHDEYGITAEDAKAVQFMQEKRLRKAKAIRDHFKGMKTIKEYGPEDSDVVLIFWGSTKGAAVEACKGLGIRSIQPIVLEPFPEEGLKALLRGARKVLCAETNATGQLSCLLRCYGIEVHETILRYDGRPFTPK</sequence>
<dbReference type="Pfam" id="PF01558">
    <property type="entry name" value="POR"/>
    <property type="match status" value="1"/>
</dbReference>
<protein>
    <submittedName>
        <fullName evidence="4">2-oxoacid:acceptor oxidoreductase subunit alpha</fullName>
    </submittedName>
</protein>
<gene>
    <name evidence="4" type="ORF">ENJ63_04075</name>
</gene>
<dbReference type="AlphaFoldDB" id="A0A7V2SZ47"/>
<feature type="domain" description="Pyruvate flavodoxin/ferredoxin oxidoreductase pyrimidine binding" evidence="3">
    <location>
        <begin position="165"/>
        <end position="394"/>
    </location>
</feature>
<name>A0A7V2SZ47_9BACT</name>
<dbReference type="InterPro" id="IPR009014">
    <property type="entry name" value="Transketo_C/PFOR_II"/>
</dbReference>
<dbReference type="Gene3D" id="3.40.50.970">
    <property type="match status" value="1"/>
</dbReference>
<accession>A0A7V2SZ47</accession>
<reference evidence="4" key="1">
    <citation type="journal article" date="2020" name="mSystems">
        <title>Genome- and Community-Level Interaction Insights into Carbon Utilization and Element Cycling Functions of Hydrothermarchaeota in Hydrothermal Sediment.</title>
        <authorList>
            <person name="Zhou Z."/>
            <person name="Liu Y."/>
            <person name="Xu W."/>
            <person name="Pan J."/>
            <person name="Luo Z.H."/>
            <person name="Li M."/>
        </authorList>
    </citation>
    <scope>NUCLEOTIDE SEQUENCE [LARGE SCALE GENOMIC DNA]</scope>
    <source>
        <strain evidence="4">HyVt-503</strain>
    </source>
</reference>
<dbReference type="InterPro" id="IPR029061">
    <property type="entry name" value="THDP-binding"/>
</dbReference>
<evidence type="ECO:0000259" key="2">
    <source>
        <dbReference type="Pfam" id="PF01558"/>
    </source>
</evidence>
<organism evidence="4">
    <name type="scientific">Dissulfuribacter thermophilus</name>
    <dbReference type="NCBI Taxonomy" id="1156395"/>
    <lineage>
        <taxon>Bacteria</taxon>
        <taxon>Pseudomonadati</taxon>
        <taxon>Thermodesulfobacteriota</taxon>
        <taxon>Dissulfuribacteria</taxon>
        <taxon>Dissulfuribacterales</taxon>
        <taxon>Dissulfuribacteraceae</taxon>
        <taxon>Dissulfuribacter</taxon>
    </lineage>
</organism>
<dbReference type="PANTHER" id="PTHR32154:SF20">
    <property type="entry name" value="2-OXOGLUTARATE OXIDOREDUCTASE SUBUNIT KORA"/>
    <property type="match status" value="1"/>
</dbReference>